<reference evidence="15" key="1">
    <citation type="submission" date="2021-01" db="EMBL/GenBank/DDBJ databases">
        <title>Genomic Encyclopedia of Type Strains, Phase IV (KMG-IV): sequencing the most valuable type-strain genomes for metagenomic binning, comparative biology and taxonomic classification.</title>
        <authorList>
            <person name="Goeker M."/>
        </authorList>
    </citation>
    <scope>NUCLEOTIDE SEQUENCE</scope>
    <source>
        <strain evidence="15">DSM 25523</strain>
    </source>
</reference>
<keyword evidence="11 13" id="KW-0501">Molybdenum cofactor biosynthesis</keyword>
<evidence type="ECO:0000256" key="2">
    <source>
        <dbReference type="ARBA" id="ARBA00002901"/>
    </source>
</evidence>
<comment type="function">
    <text evidence="2 13">Catalyzes the insertion of molybdate into adenylated molybdopterin with the concomitant release of AMP.</text>
</comment>
<evidence type="ECO:0000256" key="9">
    <source>
        <dbReference type="ARBA" id="ARBA00022723"/>
    </source>
</evidence>
<dbReference type="InterPro" id="IPR005110">
    <property type="entry name" value="MoeA_linker/N"/>
</dbReference>
<comment type="similarity">
    <text evidence="4 13">Belongs to the MoeA family.</text>
</comment>
<dbReference type="NCBIfam" id="NF045515">
    <property type="entry name" value="Glp_gephyrin"/>
    <property type="match status" value="1"/>
</dbReference>
<proteinExistence type="inferred from homology"/>
<evidence type="ECO:0000256" key="12">
    <source>
        <dbReference type="ARBA" id="ARBA00047317"/>
    </source>
</evidence>
<dbReference type="Proteomes" id="UP000717624">
    <property type="component" value="Unassembled WGS sequence"/>
</dbReference>
<comment type="catalytic activity">
    <reaction evidence="12">
        <text>adenylyl-molybdopterin + molybdate = Mo-molybdopterin + AMP + H(+)</text>
        <dbReference type="Rhea" id="RHEA:35047"/>
        <dbReference type="ChEBI" id="CHEBI:15378"/>
        <dbReference type="ChEBI" id="CHEBI:36264"/>
        <dbReference type="ChEBI" id="CHEBI:62727"/>
        <dbReference type="ChEBI" id="CHEBI:71302"/>
        <dbReference type="ChEBI" id="CHEBI:456215"/>
        <dbReference type="EC" id="2.10.1.1"/>
    </reaction>
</comment>
<sequence>MRFHRQTITVEQARSKLLARITPTTQEKVSLGEAFGRILAQDLVSPCDYPGFDRSPLDGYAVRATDTESATVQQPVYLQVVEEIAAGDVPKMALGPGMASRIMTGAMLPVGADAVIMFEQTVNPGEKVQQVGIKRKLTAWENVSRRGEEVEQGSVIARSGEAVDAGMVALLASFGITEVPVYRKPTIGILSTGSELIDFDQPLRPGMIRDSNSLMLQMLVLQAGGIPVLFDRLSDHSPAVKATIQRCADRVDLLVTTGGVSVGDKDIIASLVDEAEVELLFNHVAMRPGSPTTAAMIGSTPLCALSGNPGACHLGFFLFVAPVIRKMANLPAEPPRWRAILAADCEKPSPFPRYLRGRIEVRNTTLYAIPDPPVKSGNVSRLKGSDCFIVIPAGGRGKRAGEEVEILCYQHYLQ</sequence>
<keyword evidence="10 13" id="KW-0460">Magnesium</keyword>
<dbReference type="InterPro" id="IPR005111">
    <property type="entry name" value="MoeA_C_domain_IV"/>
</dbReference>
<comment type="cofactor">
    <cofactor evidence="1 13">
        <name>Mg(2+)</name>
        <dbReference type="ChEBI" id="CHEBI:18420"/>
    </cofactor>
</comment>
<dbReference type="GO" id="GO:0006777">
    <property type="term" value="P:Mo-molybdopterin cofactor biosynthetic process"/>
    <property type="evidence" value="ECO:0007669"/>
    <property type="project" value="UniProtKB-UniRule"/>
</dbReference>
<dbReference type="InterPro" id="IPR038987">
    <property type="entry name" value="MoeA-like"/>
</dbReference>
<gene>
    <name evidence="15" type="ORF">JOD01_002887</name>
</gene>
<dbReference type="SUPFAM" id="SSF63867">
    <property type="entry name" value="MoeA C-terminal domain-like"/>
    <property type="match status" value="1"/>
</dbReference>
<dbReference type="GO" id="GO:0005829">
    <property type="term" value="C:cytosol"/>
    <property type="evidence" value="ECO:0007669"/>
    <property type="project" value="TreeGrafter"/>
</dbReference>
<dbReference type="GO" id="GO:0046872">
    <property type="term" value="F:metal ion binding"/>
    <property type="evidence" value="ECO:0007669"/>
    <property type="project" value="UniProtKB-UniRule"/>
</dbReference>
<feature type="domain" description="MoaB/Mog" evidence="14">
    <location>
        <begin position="188"/>
        <end position="326"/>
    </location>
</feature>
<dbReference type="Gene3D" id="3.90.105.10">
    <property type="entry name" value="Molybdopterin biosynthesis moea protein, domain 2"/>
    <property type="match status" value="1"/>
</dbReference>
<comment type="caution">
    <text evidence="15">The sequence shown here is derived from an EMBL/GenBank/DDBJ whole genome shotgun (WGS) entry which is preliminary data.</text>
</comment>
<dbReference type="Gene3D" id="3.40.980.10">
    <property type="entry name" value="MoaB/Mog-like domain"/>
    <property type="match status" value="1"/>
</dbReference>
<dbReference type="SMART" id="SM00852">
    <property type="entry name" value="MoCF_biosynth"/>
    <property type="match status" value="1"/>
</dbReference>
<dbReference type="InterPro" id="IPR036688">
    <property type="entry name" value="MoeA_C_domain_IV_sf"/>
</dbReference>
<evidence type="ECO:0000313" key="16">
    <source>
        <dbReference type="Proteomes" id="UP000717624"/>
    </source>
</evidence>
<dbReference type="Pfam" id="PF03453">
    <property type="entry name" value="MoeA_N"/>
    <property type="match status" value="1"/>
</dbReference>
<evidence type="ECO:0000256" key="10">
    <source>
        <dbReference type="ARBA" id="ARBA00022842"/>
    </source>
</evidence>
<dbReference type="InterPro" id="IPR036135">
    <property type="entry name" value="MoeA_linker/N_sf"/>
</dbReference>
<evidence type="ECO:0000259" key="14">
    <source>
        <dbReference type="SMART" id="SM00852"/>
    </source>
</evidence>
<organism evidence="15 16">
    <name type="scientific">Brevibacillus fulvus</name>
    <dbReference type="NCBI Taxonomy" id="1125967"/>
    <lineage>
        <taxon>Bacteria</taxon>
        <taxon>Bacillati</taxon>
        <taxon>Bacillota</taxon>
        <taxon>Bacilli</taxon>
        <taxon>Bacillales</taxon>
        <taxon>Paenibacillaceae</taxon>
        <taxon>Brevibacillus</taxon>
    </lineage>
</organism>
<dbReference type="EMBL" id="JAFBEB010000010">
    <property type="protein sequence ID" value="MBM7591260.1"/>
    <property type="molecule type" value="Genomic_DNA"/>
</dbReference>
<evidence type="ECO:0000256" key="4">
    <source>
        <dbReference type="ARBA" id="ARBA00010763"/>
    </source>
</evidence>
<dbReference type="Gene3D" id="2.40.340.10">
    <property type="entry name" value="MoeA, C-terminal, domain IV"/>
    <property type="match status" value="1"/>
</dbReference>
<dbReference type="PANTHER" id="PTHR10192:SF5">
    <property type="entry name" value="GEPHYRIN"/>
    <property type="match status" value="1"/>
</dbReference>
<dbReference type="InterPro" id="IPR036425">
    <property type="entry name" value="MoaB/Mog-like_dom_sf"/>
</dbReference>
<dbReference type="Gene3D" id="2.170.190.11">
    <property type="entry name" value="Molybdopterin biosynthesis moea protein, domain 3"/>
    <property type="match status" value="1"/>
</dbReference>
<dbReference type="Pfam" id="PF00994">
    <property type="entry name" value="MoCF_biosynth"/>
    <property type="match status" value="1"/>
</dbReference>
<dbReference type="EC" id="2.10.1.1" evidence="5 13"/>
<comment type="pathway">
    <text evidence="3 13">Cofactor biosynthesis; molybdopterin biosynthesis.</text>
</comment>
<dbReference type="FunFam" id="3.40.980.10:FF:000004">
    <property type="entry name" value="Molybdopterin molybdenumtransferase"/>
    <property type="match status" value="1"/>
</dbReference>
<dbReference type="RefSeq" id="WP_204518974.1">
    <property type="nucleotide sequence ID" value="NZ_BAABIN010000012.1"/>
</dbReference>
<evidence type="ECO:0000256" key="3">
    <source>
        <dbReference type="ARBA" id="ARBA00005046"/>
    </source>
</evidence>
<evidence type="ECO:0000256" key="6">
    <source>
        <dbReference type="ARBA" id="ARBA00021108"/>
    </source>
</evidence>
<keyword evidence="7 13" id="KW-0500">Molybdenum</keyword>
<keyword evidence="8 13" id="KW-0808">Transferase</keyword>
<evidence type="ECO:0000256" key="8">
    <source>
        <dbReference type="ARBA" id="ARBA00022679"/>
    </source>
</evidence>
<dbReference type="GO" id="GO:0061599">
    <property type="term" value="F:molybdopterin molybdotransferase activity"/>
    <property type="evidence" value="ECO:0007669"/>
    <property type="project" value="UniProtKB-UniRule"/>
</dbReference>
<evidence type="ECO:0000256" key="7">
    <source>
        <dbReference type="ARBA" id="ARBA00022505"/>
    </source>
</evidence>
<dbReference type="PANTHER" id="PTHR10192">
    <property type="entry name" value="MOLYBDOPTERIN BIOSYNTHESIS PROTEIN"/>
    <property type="match status" value="1"/>
</dbReference>
<dbReference type="CDD" id="cd00887">
    <property type="entry name" value="MoeA"/>
    <property type="match status" value="1"/>
</dbReference>
<dbReference type="FunFam" id="2.170.190.11:FF:000001">
    <property type="entry name" value="Molybdopterin molybdenumtransferase"/>
    <property type="match status" value="1"/>
</dbReference>
<dbReference type="SUPFAM" id="SSF63882">
    <property type="entry name" value="MoeA N-terminal region -like"/>
    <property type="match status" value="1"/>
</dbReference>
<evidence type="ECO:0000256" key="13">
    <source>
        <dbReference type="RuleBase" id="RU365090"/>
    </source>
</evidence>
<accession>A0A938Y0V0</accession>
<keyword evidence="9 13" id="KW-0479">Metal-binding</keyword>
<evidence type="ECO:0000256" key="11">
    <source>
        <dbReference type="ARBA" id="ARBA00023150"/>
    </source>
</evidence>
<dbReference type="InterPro" id="IPR001453">
    <property type="entry name" value="MoaB/Mog_dom"/>
</dbReference>
<protein>
    <recommendedName>
        <fullName evidence="6 13">Molybdopterin molybdenumtransferase</fullName>
        <ecNumber evidence="5 13">2.10.1.1</ecNumber>
    </recommendedName>
</protein>
<evidence type="ECO:0000256" key="1">
    <source>
        <dbReference type="ARBA" id="ARBA00001946"/>
    </source>
</evidence>
<dbReference type="Pfam" id="PF03454">
    <property type="entry name" value="MoeA_C"/>
    <property type="match status" value="1"/>
</dbReference>
<dbReference type="SUPFAM" id="SSF53218">
    <property type="entry name" value="Molybdenum cofactor biosynthesis proteins"/>
    <property type="match status" value="1"/>
</dbReference>
<evidence type="ECO:0000313" key="15">
    <source>
        <dbReference type="EMBL" id="MBM7591260.1"/>
    </source>
</evidence>
<dbReference type="AlphaFoldDB" id="A0A938Y0V0"/>
<name>A0A938Y0V0_9BACL</name>
<keyword evidence="16" id="KW-1185">Reference proteome</keyword>
<evidence type="ECO:0000256" key="5">
    <source>
        <dbReference type="ARBA" id="ARBA00013269"/>
    </source>
</evidence>